<organism evidence="1 2">
    <name type="scientific">Marinobacter aromaticivorans</name>
    <dbReference type="NCBI Taxonomy" id="1494078"/>
    <lineage>
        <taxon>Bacteria</taxon>
        <taxon>Pseudomonadati</taxon>
        <taxon>Pseudomonadota</taxon>
        <taxon>Gammaproteobacteria</taxon>
        <taxon>Pseudomonadales</taxon>
        <taxon>Marinobacteraceae</taxon>
        <taxon>Marinobacter</taxon>
    </lineage>
</organism>
<gene>
    <name evidence="1" type="ORF">ACFQQA_02925</name>
</gene>
<sequence length="62" mass="6857">MNAPVQQTRAEVLSRLYSMKLEQLEQAVRQGNSLHTRVLEAEAQAIFNALKSACSKRADSAP</sequence>
<comment type="caution">
    <text evidence="1">The sequence shown here is derived from an EMBL/GenBank/DDBJ whole genome shotgun (WGS) entry which is preliminary data.</text>
</comment>
<name>A0ABW2IS86_9GAMM</name>
<keyword evidence="2" id="KW-1185">Reference proteome</keyword>
<proteinExistence type="predicted"/>
<evidence type="ECO:0000313" key="1">
    <source>
        <dbReference type="EMBL" id="MFC7293670.1"/>
    </source>
</evidence>
<dbReference type="RefSeq" id="WP_100686976.1">
    <property type="nucleotide sequence ID" value="NZ_JBHTBD010000001.1"/>
</dbReference>
<dbReference type="EMBL" id="JBHTBD010000001">
    <property type="protein sequence ID" value="MFC7293670.1"/>
    <property type="molecule type" value="Genomic_DNA"/>
</dbReference>
<protein>
    <submittedName>
        <fullName evidence="1">Uncharacterized protein</fullName>
    </submittedName>
</protein>
<dbReference type="Proteomes" id="UP001596506">
    <property type="component" value="Unassembled WGS sequence"/>
</dbReference>
<accession>A0ABW2IS86</accession>
<evidence type="ECO:0000313" key="2">
    <source>
        <dbReference type="Proteomes" id="UP001596506"/>
    </source>
</evidence>
<reference evidence="2" key="1">
    <citation type="journal article" date="2019" name="Int. J. Syst. Evol. Microbiol.">
        <title>The Global Catalogue of Microorganisms (GCM) 10K type strain sequencing project: providing services to taxonomists for standard genome sequencing and annotation.</title>
        <authorList>
            <consortium name="The Broad Institute Genomics Platform"/>
            <consortium name="The Broad Institute Genome Sequencing Center for Infectious Disease"/>
            <person name="Wu L."/>
            <person name="Ma J."/>
        </authorList>
    </citation>
    <scope>NUCLEOTIDE SEQUENCE [LARGE SCALE GENOMIC DNA]</scope>
    <source>
        <strain evidence="2">CCUG 60559</strain>
    </source>
</reference>